<proteinExistence type="predicted"/>
<gene>
    <name evidence="2" type="ORF">UJA718_LOCUS43467</name>
</gene>
<feature type="compositionally biased region" description="Low complexity" evidence="1">
    <location>
        <begin position="8"/>
        <end position="31"/>
    </location>
</feature>
<protein>
    <submittedName>
        <fullName evidence="2">Uncharacterized protein</fullName>
    </submittedName>
</protein>
<sequence length="86" mass="9588">MVTRSKARAASANVSSSSLQQPQSSPDLSSFSTIDHFDITQLQEHQNNDIQIQKIVNDLKHNPHISFELNDGILYKLQSSSHGKVK</sequence>
<dbReference type="EMBL" id="CAJOBP010060873">
    <property type="protein sequence ID" value="CAF4850780.1"/>
    <property type="molecule type" value="Genomic_DNA"/>
</dbReference>
<name>A0A821S8B8_9BILA</name>
<evidence type="ECO:0000313" key="3">
    <source>
        <dbReference type="Proteomes" id="UP000663873"/>
    </source>
</evidence>
<organism evidence="2 3">
    <name type="scientific">Rotaria socialis</name>
    <dbReference type="NCBI Taxonomy" id="392032"/>
    <lineage>
        <taxon>Eukaryota</taxon>
        <taxon>Metazoa</taxon>
        <taxon>Spiralia</taxon>
        <taxon>Gnathifera</taxon>
        <taxon>Rotifera</taxon>
        <taxon>Eurotatoria</taxon>
        <taxon>Bdelloidea</taxon>
        <taxon>Philodinida</taxon>
        <taxon>Philodinidae</taxon>
        <taxon>Rotaria</taxon>
    </lineage>
</organism>
<reference evidence="2" key="1">
    <citation type="submission" date="2021-02" db="EMBL/GenBank/DDBJ databases">
        <authorList>
            <person name="Nowell W R."/>
        </authorList>
    </citation>
    <scope>NUCLEOTIDE SEQUENCE</scope>
</reference>
<dbReference type="AlphaFoldDB" id="A0A821S8B8"/>
<evidence type="ECO:0000313" key="2">
    <source>
        <dbReference type="EMBL" id="CAF4850780.1"/>
    </source>
</evidence>
<feature type="region of interest" description="Disordered" evidence="1">
    <location>
        <begin position="1"/>
        <end position="31"/>
    </location>
</feature>
<evidence type="ECO:0000256" key="1">
    <source>
        <dbReference type="SAM" id="MobiDB-lite"/>
    </source>
</evidence>
<accession>A0A821S8B8</accession>
<keyword evidence="3" id="KW-1185">Reference proteome</keyword>
<comment type="caution">
    <text evidence="2">The sequence shown here is derived from an EMBL/GenBank/DDBJ whole genome shotgun (WGS) entry which is preliminary data.</text>
</comment>
<feature type="non-terminal residue" evidence="2">
    <location>
        <position position="86"/>
    </location>
</feature>
<dbReference type="Proteomes" id="UP000663873">
    <property type="component" value="Unassembled WGS sequence"/>
</dbReference>